<accession>A0A0T9T4W9</accession>
<feature type="coiled-coil region" evidence="1">
    <location>
        <begin position="14"/>
        <end position="41"/>
    </location>
</feature>
<evidence type="ECO:0000313" key="3">
    <source>
        <dbReference type="Proteomes" id="UP000040088"/>
    </source>
</evidence>
<dbReference type="EMBL" id="CQEM01000001">
    <property type="protein sequence ID" value="CNK61580.1"/>
    <property type="molecule type" value="Genomic_DNA"/>
</dbReference>
<protein>
    <submittedName>
        <fullName evidence="2">Type III secretion system apparatus protein</fullName>
    </submittedName>
</protein>
<proteinExistence type="predicted"/>
<dbReference type="Proteomes" id="UP000040088">
    <property type="component" value="Unassembled WGS sequence"/>
</dbReference>
<feature type="coiled-coil region" evidence="1">
    <location>
        <begin position="89"/>
        <end position="116"/>
    </location>
</feature>
<reference evidence="3" key="1">
    <citation type="submission" date="2015-03" db="EMBL/GenBank/DDBJ databases">
        <authorList>
            <consortium name="Pathogen Informatics"/>
        </authorList>
    </citation>
    <scope>NUCLEOTIDE SEQUENCE [LARGE SCALE GENOMIC DNA]</scope>
    <source>
        <strain evidence="3">IP27925</strain>
    </source>
</reference>
<evidence type="ECO:0000313" key="2">
    <source>
        <dbReference type="EMBL" id="CNK61580.1"/>
    </source>
</evidence>
<sequence>MILQRLLVLRQHKERRLRQQLVSLQREYQQREQRLADCRIERQQLCQQLQNLAQWRGELLPAQADEQRVLQHELYQAERQRQKQIRAWLVLEQQQRAAIESQLALLRRNQREQEKLRILITDEPNRY</sequence>
<dbReference type="AlphaFoldDB" id="A0A0T9T4W9"/>
<evidence type="ECO:0000256" key="1">
    <source>
        <dbReference type="SAM" id="Coils"/>
    </source>
</evidence>
<gene>
    <name evidence="2" type="ORF">ERS008460_00385</name>
</gene>
<name>A0A0T9T4W9_YERAE</name>
<keyword evidence="1" id="KW-0175">Coiled coil</keyword>
<organism evidence="2 3">
    <name type="scientific">Yersinia aleksiciae</name>
    <dbReference type="NCBI Taxonomy" id="263819"/>
    <lineage>
        <taxon>Bacteria</taxon>
        <taxon>Pseudomonadati</taxon>
        <taxon>Pseudomonadota</taxon>
        <taxon>Gammaproteobacteria</taxon>
        <taxon>Enterobacterales</taxon>
        <taxon>Yersiniaceae</taxon>
        <taxon>Yersinia</taxon>
    </lineage>
</organism>